<feature type="transmembrane region" description="Helical" evidence="6">
    <location>
        <begin position="191"/>
        <end position="217"/>
    </location>
</feature>
<feature type="transmembrane region" description="Helical" evidence="6">
    <location>
        <begin position="124"/>
        <end position="142"/>
    </location>
</feature>
<evidence type="ECO:0000256" key="3">
    <source>
        <dbReference type="ARBA" id="ARBA00022692"/>
    </source>
</evidence>
<feature type="transmembrane region" description="Helical" evidence="6">
    <location>
        <begin position="13"/>
        <end position="40"/>
    </location>
</feature>
<feature type="transmembrane region" description="Helical" evidence="6">
    <location>
        <begin position="224"/>
        <end position="242"/>
    </location>
</feature>
<keyword evidence="5 6" id="KW-0472">Membrane</keyword>
<evidence type="ECO:0000256" key="6">
    <source>
        <dbReference type="RuleBase" id="RU363041"/>
    </source>
</evidence>
<feature type="transmembrane region" description="Helical" evidence="6">
    <location>
        <begin position="254"/>
        <end position="272"/>
    </location>
</feature>
<reference evidence="7" key="1">
    <citation type="submission" date="2024-05" db="EMBL/GenBank/DDBJ databases">
        <title>Isolation and characterization of Sporomusa carbonis sp. nov., a carboxydotrophic hydrogenogen in the genus of Sporomusa isolated from a charcoal burning pile.</title>
        <authorList>
            <person name="Boeer T."/>
            <person name="Rosenbaum F."/>
            <person name="Eysell L."/>
            <person name="Mueller V."/>
            <person name="Daniel R."/>
            <person name="Poehlein A."/>
        </authorList>
    </citation>
    <scope>NUCLEOTIDE SEQUENCE [LARGE SCALE GENOMIC DNA]</scope>
    <source>
        <strain evidence="7">DSM 3132</strain>
    </source>
</reference>
<feature type="transmembrane region" description="Helical" evidence="6">
    <location>
        <begin position="52"/>
        <end position="72"/>
    </location>
</feature>
<dbReference type="PANTHER" id="PTHR43701">
    <property type="entry name" value="MEMBRANE TRANSPORTER PROTEIN MJ0441-RELATED"/>
    <property type="match status" value="1"/>
</dbReference>
<dbReference type="Proteomes" id="UP000216052">
    <property type="component" value="Chromosome"/>
</dbReference>
<keyword evidence="6" id="KW-1003">Cell membrane</keyword>
<organism evidence="7 8">
    <name type="scientific">Sporomusa acidovorans (strain ATCC 49682 / DSM 3132 / Mol)</name>
    <dbReference type="NCBI Taxonomy" id="1123286"/>
    <lineage>
        <taxon>Bacteria</taxon>
        <taxon>Bacillati</taxon>
        <taxon>Bacillota</taxon>
        <taxon>Negativicutes</taxon>
        <taxon>Selenomonadales</taxon>
        <taxon>Sporomusaceae</taxon>
        <taxon>Sporomusa</taxon>
    </lineage>
</organism>
<evidence type="ECO:0000256" key="1">
    <source>
        <dbReference type="ARBA" id="ARBA00004141"/>
    </source>
</evidence>
<dbReference type="EMBL" id="CP155571">
    <property type="protein sequence ID" value="XFO72413.1"/>
    <property type="molecule type" value="Genomic_DNA"/>
</dbReference>
<comment type="similarity">
    <text evidence="2 6">Belongs to the 4-toluene sulfonate uptake permease (TSUP) (TC 2.A.102) family.</text>
</comment>
<evidence type="ECO:0000256" key="4">
    <source>
        <dbReference type="ARBA" id="ARBA00022989"/>
    </source>
</evidence>
<sequence length="305" mass="33290">MFELFLPVGNAEVWWPGLVFLGFLIGMITGFFGIGGGFLLTPALKICFNVSYPVAIGSSLLQISLTSLFSAYKYWQQKSLDTKMGVVTAIAALIGTECGVRILKKISMTSTVIVAGYELPFTDLVINSCFFVLMVLTAAFMYREASQGDRGESEEPNTKIGEFIRSCPLPPFLSFKQSKISELSLWVPTTLSFFVGCLTGLLGIGGGFVGLPLMIYLLGMPTRIAVGTSTIQVLLASCYGMFRHMQQGHVDILLVAFMLLGSIAGVNTGVKIAKKVDARDTRKYFAALLLLGILLIIYDMLYRFV</sequence>
<evidence type="ECO:0000256" key="2">
    <source>
        <dbReference type="ARBA" id="ARBA00009142"/>
    </source>
</evidence>
<gene>
    <name evidence="7" type="ORF">SPACI_024650</name>
</gene>
<evidence type="ECO:0000313" key="8">
    <source>
        <dbReference type="Proteomes" id="UP000216052"/>
    </source>
</evidence>
<dbReference type="Pfam" id="PF01925">
    <property type="entry name" value="TauE"/>
    <property type="match status" value="1"/>
</dbReference>
<name>A0ABZ3J203_SPOA4</name>
<accession>A0ABZ3J203</accession>
<keyword evidence="8" id="KW-1185">Reference proteome</keyword>
<dbReference type="InterPro" id="IPR051598">
    <property type="entry name" value="TSUP/Inactive_protease-like"/>
</dbReference>
<protein>
    <recommendedName>
        <fullName evidence="6">Probable membrane transporter protein</fullName>
    </recommendedName>
</protein>
<dbReference type="RefSeq" id="WP_093797306.1">
    <property type="nucleotide sequence ID" value="NZ_CP155571.1"/>
</dbReference>
<proteinExistence type="inferred from homology"/>
<feature type="transmembrane region" description="Helical" evidence="6">
    <location>
        <begin position="284"/>
        <end position="302"/>
    </location>
</feature>
<comment type="subcellular location">
    <subcellularLocation>
        <location evidence="6">Cell membrane</location>
        <topology evidence="6">Multi-pass membrane protein</topology>
    </subcellularLocation>
    <subcellularLocation>
        <location evidence="1">Membrane</location>
        <topology evidence="1">Multi-pass membrane protein</topology>
    </subcellularLocation>
</comment>
<keyword evidence="4 6" id="KW-1133">Transmembrane helix</keyword>
<feature type="transmembrane region" description="Helical" evidence="6">
    <location>
        <begin position="84"/>
        <end position="103"/>
    </location>
</feature>
<dbReference type="PANTHER" id="PTHR43701:SF2">
    <property type="entry name" value="MEMBRANE TRANSPORTER PROTEIN YJNA-RELATED"/>
    <property type="match status" value="1"/>
</dbReference>
<evidence type="ECO:0000256" key="5">
    <source>
        <dbReference type="ARBA" id="ARBA00023136"/>
    </source>
</evidence>
<dbReference type="InterPro" id="IPR002781">
    <property type="entry name" value="TM_pro_TauE-like"/>
</dbReference>
<keyword evidence="3 6" id="KW-0812">Transmembrane</keyword>
<evidence type="ECO:0000313" key="7">
    <source>
        <dbReference type="EMBL" id="XFO72413.1"/>
    </source>
</evidence>